<dbReference type="Pfam" id="PF03772">
    <property type="entry name" value="Competence"/>
    <property type="match status" value="1"/>
</dbReference>
<dbReference type="GO" id="GO:0005886">
    <property type="term" value="C:plasma membrane"/>
    <property type="evidence" value="ECO:0007669"/>
    <property type="project" value="UniProtKB-SubCell"/>
</dbReference>
<dbReference type="PANTHER" id="PTHR30619:SF1">
    <property type="entry name" value="RECOMBINATION PROTEIN 2"/>
    <property type="match status" value="1"/>
</dbReference>
<feature type="transmembrane region" description="Helical" evidence="6">
    <location>
        <begin position="335"/>
        <end position="352"/>
    </location>
</feature>
<feature type="transmembrane region" description="Helical" evidence="6">
    <location>
        <begin position="264"/>
        <end position="286"/>
    </location>
</feature>
<evidence type="ECO:0000256" key="5">
    <source>
        <dbReference type="ARBA" id="ARBA00023136"/>
    </source>
</evidence>
<name>A0A7K0KCM9_9BACT</name>
<gene>
    <name evidence="9" type="ORF">FYJ73_00575</name>
</gene>
<dbReference type="InterPro" id="IPR052159">
    <property type="entry name" value="Competence_DNA_uptake"/>
</dbReference>
<keyword evidence="2" id="KW-1003">Cell membrane</keyword>
<evidence type="ECO:0000256" key="4">
    <source>
        <dbReference type="ARBA" id="ARBA00022989"/>
    </source>
</evidence>
<dbReference type="EMBL" id="VUNG01000001">
    <property type="protein sequence ID" value="MST83195.1"/>
    <property type="molecule type" value="Genomic_DNA"/>
</dbReference>
<feature type="domain" description="ComEC/Rec2-related protein" evidence="7">
    <location>
        <begin position="240"/>
        <end position="509"/>
    </location>
</feature>
<evidence type="ECO:0000256" key="2">
    <source>
        <dbReference type="ARBA" id="ARBA00022475"/>
    </source>
</evidence>
<evidence type="ECO:0000313" key="9">
    <source>
        <dbReference type="EMBL" id="MST83195.1"/>
    </source>
</evidence>
<organism evidence="9 10">
    <name type="scientific">Hallella mizrahii</name>
    <dbReference type="NCBI Taxonomy" id="2606637"/>
    <lineage>
        <taxon>Bacteria</taxon>
        <taxon>Pseudomonadati</taxon>
        <taxon>Bacteroidota</taxon>
        <taxon>Bacteroidia</taxon>
        <taxon>Bacteroidales</taxon>
        <taxon>Prevotellaceae</taxon>
        <taxon>Hallella</taxon>
    </lineage>
</organism>
<sequence>MPRTDYHQPMIYVAIALMVGIMVGNGAGMSVGLKLWAVIFCVLFVLACVGYRCNKWLCDICLILSTVAFGAFLQCRQAHIQTRPLPEGRVSCEAIVVGMPQLHGKVIQTDAQIVTVGEQQLRHPMKARLSFLRDTLSGETVAAPALGDGIAFYSRLQRPGEGYRATVNSHFDSRRWLLSQGYCVQSLISPYDWHRVVLPLRRLGRVDRVRLRVGKWREQLLGQYRRMGIQGEQYAVLAAMTLGDKSCLTKTLRRVYSQTGTSHVLALSGLHLSIVFNILLLTFGLFRINRWVSYWLTLLALWCFVVLVGMPVSVVRAAIMLSMGSIALLLHRRGASLSALSLAAVIVLVVNPGSLWDVSFQLSFMAVLSLVVIEPMVESLWYPRYRVVAWLWSTMRTSVIAQLGTAPLVVYYFGNLSVYFLPANLLVSLLSMPLLLLSFFFFLSLPLQWAHLVCVSQLLSWLLSSATLLLNHGLRWMSSLPGAAVDDVSFNQKQVWLYYFVLICLLSAWMYEKRIKRSKNC</sequence>
<accession>A0A7K0KCM9</accession>
<dbReference type="InterPro" id="IPR004477">
    <property type="entry name" value="ComEC_N"/>
</dbReference>
<feature type="transmembrane region" description="Helical" evidence="6">
    <location>
        <begin position="358"/>
        <end position="377"/>
    </location>
</feature>
<feature type="transmembrane region" description="Helical" evidence="6">
    <location>
        <begin position="495"/>
        <end position="511"/>
    </location>
</feature>
<evidence type="ECO:0000259" key="8">
    <source>
        <dbReference type="Pfam" id="PF13567"/>
    </source>
</evidence>
<keyword evidence="3 6" id="KW-0812">Transmembrane</keyword>
<keyword evidence="5 6" id="KW-0472">Membrane</keyword>
<keyword evidence="4 6" id="KW-1133">Transmembrane helix</keyword>
<dbReference type="Pfam" id="PF13567">
    <property type="entry name" value="DUF4131"/>
    <property type="match status" value="1"/>
</dbReference>
<dbReference type="PANTHER" id="PTHR30619">
    <property type="entry name" value="DNA INTERNALIZATION/COMPETENCE PROTEIN COMEC/REC2"/>
    <property type="match status" value="1"/>
</dbReference>
<evidence type="ECO:0000313" key="10">
    <source>
        <dbReference type="Proteomes" id="UP000438914"/>
    </source>
</evidence>
<keyword evidence="10" id="KW-1185">Reference proteome</keyword>
<dbReference type="AlphaFoldDB" id="A0A7K0KCM9"/>
<proteinExistence type="predicted"/>
<feature type="domain" description="DUF4131" evidence="8">
    <location>
        <begin position="32"/>
        <end position="183"/>
    </location>
</feature>
<feature type="transmembrane region" description="Helical" evidence="6">
    <location>
        <begin position="419"/>
        <end position="442"/>
    </location>
</feature>
<evidence type="ECO:0000256" key="6">
    <source>
        <dbReference type="SAM" id="Phobius"/>
    </source>
</evidence>
<comment type="subcellular location">
    <subcellularLocation>
        <location evidence="1">Cell membrane</location>
        <topology evidence="1">Multi-pass membrane protein</topology>
    </subcellularLocation>
</comment>
<protein>
    <submittedName>
        <fullName evidence="9">ComEC/Rec2 family competence protein</fullName>
    </submittedName>
</protein>
<feature type="transmembrane region" description="Helical" evidence="6">
    <location>
        <begin position="449"/>
        <end position="470"/>
    </location>
</feature>
<dbReference type="NCBIfam" id="TIGR00360">
    <property type="entry name" value="ComEC_N-term"/>
    <property type="match status" value="1"/>
</dbReference>
<evidence type="ECO:0000256" key="1">
    <source>
        <dbReference type="ARBA" id="ARBA00004651"/>
    </source>
</evidence>
<feature type="transmembrane region" description="Helical" evidence="6">
    <location>
        <begin position="292"/>
        <end position="314"/>
    </location>
</feature>
<evidence type="ECO:0000259" key="7">
    <source>
        <dbReference type="Pfam" id="PF03772"/>
    </source>
</evidence>
<dbReference type="RefSeq" id="WP_154532547.1">
    <property type="nucleotide sequence ID" value="NZ_VUNG01000001.1"/>
</dbReference>
<evidence type="ECO:0000256" key="3">
    <source>
        <dbReference type="ARBA" id="ARBA00022692"/>
    </source>
</evidence>
<feature type="transmembrane region" description="Helical" evidence="6">
    <location>
        <begin position="35"/>
        <end position="53"/>
    </location>
</feature>
<dbReference type="Proteomes" id="UP000438914">
    <property type="component" value="Unassembled WGS sequence"/>
</dbReference>
<dbReference type="InterPro" id="IPR025405">
    <property type="entry name" value="DUF4131"/>
</dbReference>
<feature type="transmembrane region" description="Helical" evidence="6">
    <location>
        <begin position="12"/>
        <end position="29"/>
    </location>
</feature>
<reference evidence="9 10" key="1">
    <citation type="submission" date="2019-08" db="EMBL/GenBank/DDBJ databases">
        <title>In-depth cultivation of the pig gut microbiome towards novel bacterial diversity and tailored functional studies.</title>
        <authorList>
            <person name="Wylensek D."/>
            <person name="Hitch T.C.A."/>
            <person name="Clavel T."/>
        </authorList>
    </citation>
    <scope>NUCLEOTIDE SEQUENCE [LARGE SCALE GENOMIC DNA]</scope>
    <source>
        <strain evidence="9 10">LKV-178-WT-2A</strain>
    </source>
</reference>
<feature type="transmembrane region" description="Helical" evidence="6">
    <location>
        <begin position="389"/>
        <end position="413"/>
    </location>
</feature>
<comment type="caution">
    <text evidence="9">The sequence shown here is derived from an EMBL/GenBank/DDBJ whole genome shotgun (WGS) entry which is preliminary data.</text>
</comment>